<dbReference type="Proteomes" id="UP000252530">
    <property type="component" value="Unassembled WGS sequence"/>
</dbReference>
<feature type="binding site" evidence="12">
    <location>
        <position position="155"/>
    </location>
    <ligand>
        <name>Mg(2+)</name>
        <dbReference type="ChEBI" id="CHEBI:18420"/>
    </ligand>
</feature>
<feature type="domain" description="DRBM" evidence="14">
    <location>
        <begin position="193"/>
        <end position="263"/>
    </location>
</feature>
<evidence type="ECO:0000256" key="7">
    <source>
        <dbReference type="ARBA" id="ARBA00022759"/>
    </source>
</evidence>
<evidence type="ECO:0000256" key="5">
    <source>
        <dbReference type="ARBA" id="ARBA00022722"/>
    </source>
</evidence>
<feature type="active site" evidence="12">
    <location>
        <position position="155"/>
    </location>
</feature>
<comment type="cofactor">
    <cofactor evidence="12">
        <name>Mg(2+)</name>
        <dbReference type="ChEBI" id="CHEBI:18420"/>
    </cofactor>
</comment>
<reference evidence="16 17" key="1">
    <citation type="submission" date="2017-10" db="EMBL/GenBank/DDBJ databases">
        <title>Bifidobacterium xylocopum sp. nov. and Bifidobacterium aemilianum sp. nov., from the carpenter bee (Xylocopa violacea) digestive tract.</title>
        <authorList>
            <person name="Alberoni D."/>
            <person name="Baffoni L."/>
            <person name="Di Gioia D."/>
            <person name="Gaggia F."/>
            <person name="Biavati B."/>
        </authorList>
    </citation>
    <scope>NUCLEOTIDE SEQUENCE [LARGE SCALE GENOMIC DNA]</scope>
    <source>
        <strain evidence="16 17">XV10</strain>
    </source>
</reference>
<keyword evidence="7 12" id="KW-0255">Endonuclease</keyword>
<dbReference type="InterPro" id="IPR014720">
    <property type="entry name" value="dsRBD_dom"/>
</dbReference>
<dbReference type="Pfam" id="PF14622">
    <property type="entry name" value="Ribonucleas_3_3"/>
    <property type="match status" value="1"/>
</dbReference>
<keyword evidence="12" id="KW-0699">rRNA-binding</keyword>
<dbReference type="InterPro" id="IPR036389">
    <property type="entry name" value="RNase_III_sf"/>
</dbReference>
<dbReference type="GO" id="GO:0005737">
    <property type="term" value="C:cytoplasm"/>
    <property type="evidence" value="ECO:0007669"/>
    <property type="project" value="UniProtKB-SubCell"/>
</dbReference>
<accession>A0A366K6P9</accession>
<keyword evidence="8 12" id="KW-0378">Hydrolase</keyword>
<dbReference type="EC" id="3.1.26.3" evidence="12"/>
<keyword evidence="12" id="KW-0963">Cytoplasm</keyword>
<dbReference type="SMART" id="SM00358">
    <property type="entry name" value="DSRM"/>
    <property type="match status" value="1"/>
</dbReference>
<keyword evidence="6 12" id="KW-0479">Metal-binding</keyword>
<evidence type="ECO:0000256" key="6">
    <source>
        <dbReference type="ARBA" id="ARBA00022723"/>
    </source>
</evidence>
<feature type="region of interest" description="Disordered" evidence="13">
    <location>
        <begin position="302"/>
        <end position="418"/>
    </location>
</feature>
<evidence type="ECO:0000256" key="10">
    <source>
        <dbReference type="ARBA" id="ARBA00022884"/>
    </source>
</evidence>
<comment type="subcellular location">
    <subcellularLocation>
        <location evidence="12">Cytoplasm</location>
    </subcellularLocation>
</comment>
<dbReference type="HAMAP" id="MF_00104">
    <property type="entry name" value="RNase_III"/>
    <property type="match status" value="1"/>
</dbReference>
<dbReference type="PROSITE" id="PS00517">
    <property type="entry name" value="RNASE_3_1"/>
    <property type="match status" value="1"/>
</dbReference>
<evidence type="ECO:0000256" key="8">
    <source>
        <dbReference type="ARBA" id="ARBA00022801"/>
    </source>
</evidence>
<dbReference type="GO" id="GO:0006397">
    <property type="term" value="P:mRNA processing"/>
    <property type="evidence" value="ECO:0007669"/>
    <property type="project" value="UniProtKB-UniRule"/>
</dbReference>
<dbReference type="InterPro" id="IPR000999">
    <property type="entry name" value="RNase_III_dom"/>
</dbReference>
<keyword evidence="10 12" id="KW-0694">RNA-binding</keyword>
<evidence type="ECO:0000256" key="13">
    <source>
        <dbReference type="SAM" id="MobiDB-lite"/>
    </source>
</evidence>
<keyword evidence="5 12" id="KW-0540">Nuclease</keyword>
<evidence type="ECO:0000256" key="11">
    <source>
        <dbReference type="ARBA" id="ARBA00049596"/>
    </source>
</evidence>
<comment type="catalytic activity">
    <reaction evidence="1 12">
        <text>Endonucleolytic cleavage to 5'-phosphomonoester.</text>
        <dbReference type="EC" id="3.1.26.3"/>
    </reaction>
</comment>
<dbReference type="GO" id="GO:0019843">
    <property type="term" value="F:rRNA binding"/>
    <property type="evidence" value="ECO:0007669"/>
    <property type="project" value="UniProtKB-KW"/>
</dbReference>
<dbReference type="PROSITE" id="PS50137">
    <property type="entry name" value="DS_RBD"/>
    <property type="match status" value="1"/>
</dbReference>
<comment type="similarity">
    <text evidence="2">Belongs to the ribonuclease III family.</text>
</comment>
<dbReference type="SUPFAM" id="SSF54768">
    <property type="entry name" value="dsRNA-binding domain-like"/>
    <property type="match status" value="1"/>
</dbReference>
<keyword evidence="4 12" id="KW-0507">mRNA processing</keyword>
<evidence type="ECO:0000256" key="4">
    <source>
        <dbReference type="ARBA" id="ARBA00022664"/>
    </source>
</evidence>
<name>A0A366K6P9_9BIFI</name>
<evidence type="ECO:0000259" key="15">
    <source>
        <dbReference type="PROSITE" id="PS50142"/>
    </source>
</evidence>
<comment type="subunit">
    <text evidence="12">Homodimer.</text>
</comment>
<dbReference type="AlphaFoldDB" id="A0A366K6P9"/>
<dbReference type="GO" id="GO:0046872">
    <property type="term" value="F:metal ion binding"/>
    <property type="evidence" value="ECO:0007669"/>
    <property type="project" value="UniProtKB-KW"/>
</dbReference>
<evidence type="ECO:0000313" key="16">
    <source>
        <dbReference type="EMBL" id="RBP97420.1"/>
    </source>
</evidence>
<proteinExistence type="inferred from homology"/>
<evidence type="ECO:0000256" key="3">
    <source>
        <dbReference type="ARBA" id="ARBA00022552"/>
    </source>
</evidence>
<sequence>MTDKKTSAAKAATAATAKTEATPSTDSAALANAAPGDPTKQLLEALGADLEPNLLIQALTHRSFSNEHQGALNYERLEFLGDAVLELVTTETLYKSHPDMSEGQLAKIRAKAVSEESLAGVAKSKLHVGPYILLGKGERKTGGSQKDSILCDIFESLLGAVFVQHGITKARAVVHKLLDETLEEVASEGPELDWKTALVVKAREMGLGEVEYRMSVSGPEFAQVFTAEVLLGGKTEAIAKGEGSSKRKAQLNAAAYCWKKIKSFEDKSPKPIKKTRKAPKNTTISADQLQAAAAGWKSIDWENSYKPEEPGEESAVTAAVEDKPAKEVREETEEEKALTKQRLAEIQEKSKKNLQAQMAVAAAARKRSEERKKQTATAGPAAKTDDAAASAGEAGTISAVGSPTESTAASETDQANQA</sequence>
<dbReference type="GO" id="GO:0004525">
    <property type="term" value="F:ribonuclease III activity"/>
    <property type="evidence" value="ECO:0007669"/>
    <property type="project" value="UniProtKB-UniRule"/>
</dbReference>
<dbReference type="GO" id="GO:0006364">
    <property type="term" value="P:rRNA processing"/>
    <property type="evidence" value="ECO:0007669"/>
    <property type="project" value="UniProtKB-UniRule"/>
</dbReference>
<feature type="binding site" evidence="12">
    <location>
        <position position="78"/>
    </location>
    <ligand>
        <name>Mg(2+)</name>
        <dbReference type="ChEBI" id="CHEBI:18420"/>
    </ligand>
</feature>
<dbReference type="InterPro" id="IPR011907">
    <property type="entry name" value="RNase_III"/>
</dbReference>
<feature type="active site" evidence="12">
    <location>
        <position position="82"/>
    </location>
</feature>
<dbReference type="SUPFAM" id="SSF69065">
    <property type="entry name" value="RNase III domain-like"/>
    <property type="match status" value="1"/>
</dbReference>
<keyword evidence="12" id="KW-0819">tRNA processing</keyword>
<dbReference type="FunFam" id="1.10.1520.10:FF:000001">
    <property type="entry name" value="Ribonuclease 3"/>
    <property type="match status" value="1"/>
</dbReference>
<gene>
    <name evidence="12" type="primary">rnc</name>
    <name evidence="16" type="ORF">CRD60_06500</name>
</gene>
<dbReference type="Gene3D" id="1.10.1520.10">
    <property type="entry name" value="Ribonuclease III domain"/>
    <property type="match status" value="1"/>
</dbReference>
<feature type="compositionally biased region" description="Basic and acidic residues" evidence="13">
    <location>
        <begin position="320"/>
        <end position="351"/>
    </location>
</feature>
<feature type="compositionally biased region" description="Low complexity" evidence="13">
    <location>
        <begin position="375"/>
        <end position="399"/>
    </location>
</feature>
<feature type="domain" description="RNase III" evidence="15">
    <location>
        <begin position="39"/>
        <end position="166"/>
    </location>
</feature>
<evidence type="ECO:0000259" key="14">
    <source>
        <dbReference type="PROSITE" id="PS50137"/>
    </source>
</evidence>
<dbReference type="CDD" id="cd00593">
    <property type="entry name" value="RIBOc"/>
    <property type="match status" value="1"/>
</dbReference>
<dbReference type="CDD" id="cd10845">
    <property type="entry name" value="DSRM_RNAse_III_family"/>
    <property type="match status" value="1"/>
</dbReference>
<evidence type="ECO:0000256" key="9">
    <source>
        <dbReference type="ARBA" id="ARBA00022842"/>
    </source>
</evidence>
<feature type="compositionally biased region" description="Low complexity" evidence="13">
    <location>
        <begin position="8"/>
        <end position="22"/>
    </location>
</feature>
<feature type="compositionally biased region" description="Polar residues" evidence="13">
    <location>
        <begin position="401"/>
        <end position="418"/>
    </location>
</feature>
<organism evidence="16 17">
    <name type="scientific">Bifidobacterium aemilianum</name>
    <dbReference type="NCBI Taxonomy" id="2493120"/>
    <lineage>
        <taxon>Bacteria</taxon>
        <taxon>Bacillati</taxon>
        <taxon>Actinomycetota</taxon>
        <taxon>Actinomycetes</taxon>
        <taxon>Bifidobacteriales</taxon>
        <taxon>Bifidobacteriaceae</taxon>
        <taxon>Bifidobacterium</taxon>
    </lineage>
</organism>
<comment type="function">
    <text evidence="11 12">Digests double-stranded RNA. Involved in the processing of primary rRNA transcript to yield the immediate precursors to the large and small rRNAs (23S and 16S). Processes some mRNAs, and tRNAs when they are encoded in the rRNA operon. Processes pre-crRNA and tracrRNA of type II CRISPR loci if present in the organism.</text>
</comment>
<evidence type="ECO:0000256" key="12">
    <source>
        <dbReference type="HAMAP-Rule" id="MF_00104"/>
    </source>
</evidence>
<dbReference type="NCBIfam" id="TIGR02191">
    <property type="entry name" value="RNaseIII"/>
    <property type="match status" value="1"/>
</dbReference>
<dbReference type="GO" id="GO:0008033">
    <property type="term" value="P:tRNA processing"/>
    <property type="evidence" value="ECO:0007669"/>
    <property type="project" value="UniProtKB-KW"/>
</dbReference>
<keyword evidence="17" id="KW-1185">Reference proteome</keyword>
<feature type="region of interest" description="Disordered" evidence="13">
    <location>
        <begin position="1"/>
        <end position="35"/>
    </location>
</feature>
<dbReference type="EMBL" id="PDCG01000006">
    <property type="protein sequence ID" value="RBP97420.1"/>
    <property type="molecule type" value="Genomic_DNA"/>
</dbReference>
<dbReference type="OrthoDB" id="9805026at2"/>
<keyword evidence="9 12" id="KW-0460">Magnesium</keyword>
<evidence type="ECO:0000256" key="1">
    <source>
        <dbReference type="ARBA" id="ARBA00000109"/>
    </source>
</evidence>
<comment type="caution">
    <text evidence="16">The sequence shown here is derived from an EMBL/GenBank/DDBJ whole genome shotgun (WGS) entry which is preliminary data.</text>
</comment>
<dbReference type="PANTHER" id="PTHR14950:SF37">
    <property type="entry name" value="ENDORIBONUCLEASE DICER"/>
    <property type="match status" value="1"/>
</dbReference>
<dbReference type="Gene3D" id="3.30.160.20">
    <property type="match status" value="1"/>
</dbReference>
<protein>
    <recommendedName>
        <fullName evidence="12">Ribonuclease 3</fullName>
        <ecNumber evidence="12">3.1.26.3</ecNumber>
    </recommendedName>
    <alternativeName>
        <fullName evidence="12">Ribonuclease III</fullName>
        <shortName evidence="12">RNase III</shortName>
    </alternativeName>
</protein>
<dbReference type="PROSITE" id="PS50142">
    <property type="entry name" value="RNASE_3_2"/>
    <property type="match status" value="1"/>
</dbReference>
<dbReference type="Pfam" id="PF00035">
    <property type="entry name" value="dsrm"/>
    <property type="match status" value="1"/>
</dbReference>
<feature type="binding site" evidence="12">
    <location>
        <position position="152"/>
    </location>
    <ligand>
        <name>Mg(2+)</name>
        <dbReference type="ChEBI" id="CHEBI:18420"/>
    </ligand>
</feature>
<keyword evidence="3 12" id="KW-0698">rRNA processing</keyword>
<dbReference type="PANTHER" id="PTHR14950">
    <property type="entry name" value="DICER-RELATED"/>
    <property type="match status" value="1"/>
</dbReference>
<dbReference type="SMART" id="SM00535">
    <property type="entry name" value="RIBOc"/>
    <property type="match status" value="1"/>
</dbReference>
<evidence type="ECO:0000313" key="17">
    <source>
        <dbReference type="Proteomes" id="UP000252530"/>
    </source>
</evidence>
<evidence type="ECO:0000256" key="2">
    <source>
        <dbReference type="ARBA" id="ARBA00010183"/>
    </source>
</evidence>